<evidence type="ECO:0000313" key="2">
    <source>
        <dbReference type="EMBL" id="KFD62612.1"/>
    </source>
</evidence>
<dbReference type="EMBL" id="KL367591">
    <property type="protein sequence ID" value="KFD62612.1"/>
    <property type="molecule type" value="Genomic_DNA"/>
</dbReference>
<dbReference type="Proteomes" id="UP000030764">
    <property type="component" value="Unassembled WGS sequence"/>
</dbReference>
<proteinExistence type="predicted"/>
<evidence type="ECO:0000313" key="1">
    <source>
        <dbReference type="EMBL" id="KFD53615.1"/>
    </source>
</evidence>
<reference evidence="2 3" key="1">
    <citation type="journal article" date="2014" name="Nat. Genet.">
        <title>Genome and transcriptome of the porcine whipworm Trichuris suis.</title>
        <authorList>
            <person name="Jex A.R."/>
            <person name="Nejsum P."/>
            <person name="Schwarz E.M."/>
            <person name="Hu L."/>
            <person name="Young N.D."/>
            <person name="Hall R.S."/>
            <person name="Korhonen P.K."/>
            <person name="Liao S."/>
            <person name="Thamsborg S."/>
            <person name="Xia J."/>
            <person name="Xu P."/>
            <person name="Wang S."/>
            <person name="Scheerlinck J.P."/>
            <person name="Hofmann A."/>
            <person name="Sternberg P.W."/>
            <person name="Wang J."/>
            <person name="Gasser R.B."/>
        </authorList>
    </citation>
    <scope>NUCLEOTIDE SEQUENCE [LARGE SCALE GENOMIC DNA]</scope>
    <source>
        <strain evidence="2">DCEP-RM93F</strain>
        <strain evidence="1">DCEP-RM93M</strain>
    </source>
</reference>
<dbReference type="AlphaFoldDB" id="A0A085MZG6"/>
<keyword evidence="3" id="KW-1185">Reference proteome</keyword>
<evidence type="ECO:0000313" key="3">
    <source>
        <dbReference type="Proteomes" id="UP000030764"/>
    </source>
</evidence>
<organism evidence="2">
    <name type="scientific">Trichuris suis</name>
    <name type="common">pig whipworm</name>
    <dbReference type="NCBI Taxonomy" id="68888"/>
    <lineage>
        <taxon>Eukaryota</taxon>
        <taxon>Metazoa</taxon>
        <taxon>Ecdysozoa</taxon>
        <taxon>Nematoda</taxon>
        <taxon>Enoplea</taxon>
        <taxon>Dorylaimia</taxon>
        <taxon>Trichinellida</taxon>
        <taxon>Trichuridae</taxon>
        <taxon>Trichuris</taxon>
    </lineage>
</organism>
<gene>
    <name evidence="1" type="ORF">M513_05531</name>
    <name evidence="2" type="ORF">M514_05531</name>
</gene>
<sequence length="70" mass="8130">MAGKRELYVASRVYDWNCVNACCRSGTVVKCTLMAKGNFGLAIYRAKKDLTLFQLFRRSAKMMFDYTIFR</sequence>
<dbReference type="EMBL" id="KL363215">
    <property type="protein sequence ID" value="KFD53615.1"/>
    <property type="molecule type" value="Genomic_DNA"/>
</dbReference>
<accession>A0A085MZG6</accession>
<protein>
    <submittedName>
        <fullName evidence="2">Uncharacterized protein</fullName>
    </submittedName>
</protein>
<dbReference type="Proteomes" id="UP000030758">
    <property type="component" value="Unassembled WGS sequence"/>
</dbReference>
<name>A0A085MZG6_9BILA</name>